<dbReference type="InterPro" id="IPR004447">
    <property type="entry name" value="Peptidase_S41A"/>
</dbReference>
<dbReference type="SMART" id="SM00228">
    <property type="entry name" value="PDZ"/>
    <property type="match status" value="1"/>
</dbReference>
<keyword evidence="2 5" id="KW-0645">Protease</keyword>
<evidence type="ECO:0000256" key="4">
    <source>
        <dbReference type="ARBA" id="ARBA00022825"/>
    </source>
</evidence>
<dbReference type="PANTHER" id="PTHR32060:SF30">
    <property type="entry name" value="CARBOXY-TERMINAL PROCESSING PROTEASE CTPA"/>
    <property type="match status" value="1"/>
</dbReference>
<dbReference type="InterPro" id="IPR005151">
    <property type="entry name" value="Tail-specific_protease"/>
</dbReference>
<keyword evidence="3 5" id="KW-0378">Hydrolase</keyword>
<feature type="compositionally biased region" description="Basic and acidic residues" evidence="6">
    <location>
        <begin position="463"/>
        <end position="485"/>
    </location>
</feature>
<feature type="compositionally biased region" description="Basic and acidic residues" evidence="6">
    <location>
        <begin position="517"/>
        <end position="527"/>
    </location>
</feature>
<dbReference type="PROSITE" id="PS50106">
    <property type="entry name" value="PDZ"/>
    <property type="match status" value="1"/>
</dbReference>
<feature type="compositionally biased region" description="Low complexity" evidence="6">
    <location>
        <begin position="418"/>
        <end position="427"/>
    </location>
</feature>
<dbReference type="Gene3D" id="2.30.42.10">
    <property type="match status" value="1"/>
</dbReference>
<dbReference type="SUPFAM" id="SSF52096">
    <property type="entry name" value="ClpP/crotonase"/>
    <property type="match status" value="1"/>
</dbReference>
<evidence type="ECO:0000256" key="7">
    <source>
        <dbReference type="SAM" id="Phobius"/>
    </source>
</evidence>
<dbReference type="Pfam" id="PF17820">
    <property type="entry name" value="PDZ_6"/>
    <property type="match status" value="1"/>
</dbReference>
<dbReference type="InterPro" id="IPR001478">
    <property type="entry name" value="PDZ"/>
</dbReference>
<gene>
    <name evidence="9" type="ORF">BHC54_08915</name>
</gene>
<feature type="domain" description="PDZ" evidence="8">
    <location>
        <begin position="89"/>
        <end position="157"/>
    </location>
</feature>
<evidence type="ECO:0000256" key="5">
    <source>
        <dbReference type="RuleBase" id="RU004404"/>
    </source>
</evidence>
<dbReference type="FunFam" id="2.30.42.10:FF:000063">
    <property type="entry name" value="Peptidase, S41 family"/>
    <property type="match status" value="1"/>
</dbReference>
<dbReference type="Proteomes" id="UP000230202">
    <property type="component" value="Unassembled WGS sequence"/>
</dbReference>
<dbReference type="InterPro" id="IPR036034">
    <property type="entry name" value="PDZ_sf"/>
</dbReference>
<dbReference type="CDD" id="cd07560">
    <property type="entry name" value="Peptidase_S41_CPP"/>
    <property type="match status" value="1"/>
</dbReference>
<proteinExistence type="inferred from homology"/>
<evidence type="ECO:0000256" key="2">
    <source>
        <dbReference type="ARBA" id="ARBA00022670"/>
    </source>
</evidence>
<feature type="transmembrane region" description="Helical" evidence="7">
    <location>
        <begin position="9"/>
        <end position="30"/>
    </location>
</feature>
<keyword evidence="7" id="KW-0812">Transmembrane</keyword>
<keyword evidence="10" id="KW-1185">Reference proteome</keyword>
<dbReference type="EMBL" id="MEIL01000029">
    <property type="protein sequence ID" value="PIT38631.1"/>
    <property type="molecule type" value="Genomic_DNA"/>
</dbReference>
<dbReference type="GO" id="GO:0030288">
    <property type="term" value="C:outer membrane-bounded periplasmic space"/>
    <property type="evidence" value="ECO:0007669"/>
    <property type="project" value="TreeGrafter"/>
</dbReference>
<sequence length="527" mass="56766">MANSRLKKAALYTLGAFSGVILTLSIQGYANEKSEALPVQSLHTMAEVYGQIKANYVENKTDDTILEGAMKGMVNNLDPHSEYLTVKDYSDLQESTTGEFGGLGMEISSEDGLIKIVAPIEDTPADRAGIKSGDYIVKIDNESTRNMTATEAVKKMRGKPGTSITLTLARKDETQPIVVHLTRAIIKVKSVRFKLLEPNYGYVRITQFQEHTVSLLADALKELNKQNKAPLKGLVLDLRDDPGGLLNSAVGVSAVFLKPGVKVVSTKNRDKKEGMVLRTIPKDYVVKGNDPLINLTDELKSIPVTVLVNSGTASASEIVSGALQDYKRAVIVGTQSFGKGSVQTVIPLSNGGAVKLTTALYYTPNDRSIQAQGIVPDVEVKDKNRTYESREADLGGHLSNPLGGKEVNGDLLGGQKKSTSSASASEAALHETDTTADKDSTKDAKANTSITNNSKNNGAKNTDASKDSKKKKDEEDWLARRDPNPAKDAQLKAALDLVKDPVKWNQSLGLAAKKPAKTADKDKKDKK</sequence>
<dbReference type="Gene3D" id="3.30.750.44">
    <property type="match status" value="1"/>
</dbReference>
<dbReference type="Pfam" id="PF22694">
    <property type="entry name" value="CtpB_N-like"/>
    <property type="match status" value="1"/>
</dbReference>
<dbReference type="GO" id="GO:0004175">
    <property type="term" value="F:endopeptidase activity"/>
    <property type="evidence" value="ECO:0007669"/>
    <property type="project" value="TreeGrafter"/>
</dbReference>
<protein>
    <submittedName>
        <fullName evidence="9">Peptidase S41</fullName>
    </submittedName>
</protein>
<dbReference type="InterPro" id="IPR041489">
    <property type="entry name" value="PDZ_6"/>
</dbReference>
<dbReference type="AlphaFoldDB" id="A0A2N9X628"/>
<dbReference type="GO" id="GO:0008236">
    <property type="term" value="F:serine-type peptidase activity"/>
    <property type="evidence" value="ECO:0007669"/>
    <property type="project" value="UniProtKB-KW"/>
</dbReference>
<feature type="compositionally biased region" description="Low complexity" evidence="6">
    <location>
        <begin position="486"/>
        <end position="496"/>
    </location>
</feature>
<feature type="compositionally biased region" description="Polar residues" evidence="6">
    <location>
        <begin position="447"/>
        <end position="462"/>
    </location>
</feature>
<dbReference type="CDD" id="cd06782">
    <property type="entry name" value="cpPDZ_CPP-like"/>
    <property type="match status" value="1"/>
</dbReference>
<evidence type="ECO:0000256" key="6">
    <source>
        <dbReference type="SAM" id="MobiDB-lite"/>
    </source>
</evidence>
<keyword evidence="7" id="KW-1133">Transmembrane helix</keyword>
<dbReference type="Pfam" id="PF03572">
    <property type="entry name" value="Peptidase_S41"/>
    <property type="match status" value="1"/>
</dbReference>
<evidence type="ECO:0000313" key="10">
    <source>
        <dbReference type="Proteomes" id="UP000230202"/>
    </source>
</evidence>
<comment type="caution">
    <text evidence="9">The sequence shown here is derived from an EMBL/GenBank/DDBJ whole genome shotgun (WGS) entry which is preliminary data.</text>
</comment>
<keyword evidence="4 5" id="KW-0720">Serine protease</keyword>
<dbReference type="SUPFAM" id="SSF50156">
    <property type="entry name" value="PDZ domain-like"/>
    <property type="match status" value="1"/>
</dbReference>
<evidence type="ECO:0000256" key="3">
    <source>
        <dbReference type="ARBA" id="ARBA00022801"/>
    </source>
</evidence>
<dbReference type="Gene3D" id="3.90.226.10">
    <property type="entry name" value="2-enoyl-CoA Hydratase, Chain A, domain 1"/>
    <property type="match status" value="1"/>
</dbReference>
<comment type="similarity">
    <text evidence="1 5">Belongs to the peptidase S41A family.</text>
</comment>
<name>A0A2N9X628_9NEIS</name>
<organism evidence="9 10">
    <name type="scientific">Snodgrassella alvi</name>
    <dbReference type="NCBI Taxonomy" id="1196083"/>
    <lineage>
        <taxon>Bacteria</taxon>
        <taxon>Pseudomonadati</taxon>
        <taxon>Pseudomonadota</taxon>
        <taxon>Betaproteobacteria</taxon>
        <taxon>Neisseriales</taxon>
        <taxon>Neisseriaceae</taxon>
        <taxon>Snodgrassella</taxon>
    </lineage>
</organism>
<dbReference type="InterPro" id="IPR029045">
    <property type="entry name" value="ClpP/crotonase-like_dom_sf"/>
</dbReference>
<evidence type="ECO:0000259" key="8">
    <source>
        <dbReference type="PROSITE" id="PS50106"/>
    </source>
</evidence>
<keyword evidence="7" id="KW-0472">Membrane</keyword>
<accession>A0A2N9X628</accession>
<dbReference type="GO" id="GO:0007165">
    <property type="term" value="P:signal transduction"/>
    <property type="evidence" value="ECO:0007669"/>
    <property type="project" value="TreeGrafter"/>
</dbReference>
<dbReference type="NCBIfam" id="TIGR00225">
    <property type="entry name" value="prc"/>
    <property type="match status" value="1"/>
</dbReference>
<evidence type="ECO:0000313" key="9">
    <source>
        <dbReference type="EMBL" id="PIT38631.1"/>
    </source>
</evidence>
<dbReference type="PANTHER" id="PTHR32060">
    <property type="entry name" value="TAIL-SPECIFIC PROTEASE"/>
    <property type="match status" value="1"/>
</dbReference>
<evidence type="ECO:0000256" key="1">
    <source>
        <dbReference type="ARBA" id="ARBA00009179"/>
    </source>
</evidence>
<feature type="compositionally biased region" description="Basic and acidic residues" evidence="6">
    <location>
        <begin position="428"/>
        <end position="445"/>
    </location>
</feature>
<dbReference type="InterPro" id="IPR055210">
    <property type="entry name" value="CtpA/B_N"/>
</dbReference>
<dbReference type="RefSeq" id="WP_100152519.1">
    <property type="nucleotide sequence ID" value="NZ_MEIL01000029.1"/>
</dbReference>
<dbReference type="SMART" id="SM00245">
    <property type="entry name" value="TSPc"/>
    <property type="match status" value="1"/>
</dbReference>
<feature type="region of interest" description="Disordered" evidence="6">
    <location>
        <begin position="390"/>
        <end position="527"/>
    </location>
</feature>
<dbReference type="FunFam" id="3.90.226.10:FF:000029">
    <property type="entry name" value="Peptidase, S41 family"/>
    <property type="match status" value="1"/>
</dbReference>
<reference evidence="9" key="1">
    <citation type="journal article" date="2017" name="MBio">
        <title>Type VI secretion-mediated competition in the bee gut microbiome.</title>
        <authorList>
            <person name="Steele M.I."/>
            <person name="Kwong W.K."/>
            <person name="Powell J.E."/>
            <person name="Whiteley M."/>
            <person name="Moran N.A."/>
        </authorList>
    </citation>
    <scope>NUCLEOTIDE SEQUENCE [LARGE SCALE GENOMIC DNA]</scope>
    <source>
        <strain evidence="9">WkB273</strain>
    </source>
</reference>
<dbReference type="GO" id="GO:0006508">
    <property type="term" value="P:proteolysis"/>
    <property type="evidence" value="ECO:0007669"/>
    <property type="project" value="UniProtKB-KW"/>
</dbReference>